<dbReference type="RefSeq" id="WP_123220114.1">
    <property type="nucleotide sequence ID" value="NZ_JACHYQ010000003.1"/>
</dbReference>
<dbReference type="Proteomes" id="UP000271472">
    <property type="component" value="Unassembled WGS sequence"/>
</dbReference>
<name>A0A3N0I912_9ACTN</name>
<reference evidence="5" key="1">
    <citation type="submission" date="2018-05" db="EMBL/GenBank/DDBJ databases">
        <title>Genome Sequencing of selected type strains of the family Eggerthellaceae.</title>
        <authorList>
            <person name="Danylec N."/>
            <person name="Stoll D.A."/>
            <person name="Doetsch A."/>
            <person name="Huch M."/>
        </authorList>
    </citation>
    <scope>NUCLEOTIDE SEQUENCE [LARGE SCALE GENOMIC DNA]</scope>
    <source>
        <strain evidence="5">DSM 22006</strain>
    </source>
</reference>
<dbReference type="PROSITE" id="PS51186">
    <property type="entry name" value="GNAT"/>
    <property type="match status" value="1"/>
</dbReference>
<evidence type="ECO:0000256" key="1">
    <source>
        <dbReference type="ARBA" id="ARBA00022679"/>
    </source>
</evidence>
<dbReference type="InterPro" id="IPR016181">
    <property type="entry name" value="Acyl_CoA_acyltransferase"/>
</dbReference>
<evidence type="ECO:0000313" key="4">
    <source>
        <dbReference type="EMBL" id="RNM33086.1"/>
    </source>
</evidence>
<comment type="caution">
    <text evidence="4">The sequence shown here is derived from an EMBL/GenBank/DDBJ whole genome shotgun (WGS) entry which is preliminary data.</text>
</comment>
<evidence type="ECO:0000256" key="2">
    <source>
        <dbReference type="ARBA" id="ARBA00023315"/>
    </source>
</evidence>
<dbReference type="GeneID" id="98663399"/>
<dbReference type="InterPro" id="IPR000182">
    <property type="entry name" value="GNAT_dom"/>
</dbReference>
<sequence length="192" mass="21517">MNEPVHTFRLATPDDAEALLKIYEPYIATTVTNETQVPALGEFRQRIVERDGAYPYIVCEEDGRPVGYAYGSRLFSRAAYAWSAELSVYFSTDHRGRGLGRAIYGKLFDLLALQGVRTVVGKVVCPNEKSDHLHEKMGFELVGTLRAASWKLGVWHDVHLWEKHIGDVEAEPAPLLRLSEVDSEKVCAILEA</sequence>
<dbReference type="PANTHER" id="PTHR43072:SF51">
    <property type="entry name" value="ABC SUPERFAMILY TRANSPORT PROTEIN"/>
    <property type="match status" value="1"/>
</dbReference>
<dbReference type="Gene3D" id="3.40.630.30">
    <property type="match status" value="1"/>
</dbReference>
<organism evidence="4 5">
    <name type="scientific">Slackia isoflavoniconvertens</name>
    <dbReference type="NCBI Taxonomy" id="572010"/>
    <lineage>
        <taxon>Bacteria</taxon>
        <taxon>Bacillati</taxon>
        <taxon>Actinomycetota</taxon>
        <taxon>Coriobacteriia</taxon>
        <taxon>Eggerthellales</taxon>
        <taxon>Eggerthellaceae</taxon>
        <taxon>Slackia</taxon>
    </lineage>
</organism>
<protein>
    <submittedName>
        <fullName evidence="4">N-acetyltransferase</fullName>
    </submittedName>
</protein>
<keyword evidence="1 4" id="KW-0808">Transferase</keyword>
<evidence type="ECO:0000259" key="3">
    <source>
        <dbReference type="PROSITE" id="PS51186"/>
    </source>
</evidence>
<dbReference type="GO" id="GO:0016747">
    <property type="term" value="F:acyltransferase activity, transferring groups other than amino-acyl groups"/>
    <property type="evidence" value="ECO:0007669"/>
    <property type="project" value="InterPro"/>
</dbReference>
<keyword evidence="5" id="KW-1185">Reference proteome</keyword>
<dbReference type="Pfam" id="PF13420">
    <property type="entry name" value="Acetyltransf_4"/>
    <property type="match status" value="1"/>
</dbReference>
<dbReference type="PANTHER" id="PTHR43072">
    <property type="entry name" value="N-ACETYLTRANSFERASE"/>
    <property type="match status" value="1"/>
</dbReference>
<accession>A0A3N0I912</accession>
<keyword evidence="2" id="KW-0012">Acyltransferase</keyword>
<dbReference type="SUPFAM" id="SSF55729">
    <property type="entry name" value="Acyl-CoA N-acyltransferases (Nat)"/>
    <property type="match status" value="1"/>
</dbReference>
<dbReference type="OrthoDB" id="3173333at2"/>
<dbReference type="AlphaFoldDB" id="A0A3N0I912"/>
<gene>
    <name evidence="4" type="ORF">DMP05_08905</name>
</gene>
<evidence type="ECO:0000313" key="5">
    <source>
        <dbReference type="Proteomes" id="UP000271472"/>
    </source>
</evidence>
<dbReference type="EMBL" id="QIBZ01000020">
    <property type="protein sequence ID" value="RNM33086.1"/>
    <property type="molecule type" value="Genomic_DNA"/>
</dbReference>
<proteinExistence type="predicted"/>
<dbReference type="CDD" id="cd04301">
    <property type="entry name" value="NAT_SF"/>
    <property type="match status" value="1"/>
</dbReference>
<feature type="domain" description="N-acetyltransferase" evidence="3">
    <location>
        <begin position="6"/>
        <end position="167"/>
    </location>
</feature>